<dbReference type="EMBL" id="JACHVZ010000002">
    <property type="protein sequence ID" value="MBB2926393.1"/>
    <property type="molecule type" value="Genomic_DNA"/>
</dbReference>
<keyword evidence="1" id="KW-0812">Transmembrane</keyword>
<proteinExistence type="predicted"/>
<accession>A0ABR6FG67</accession>
<dbReference type="RefSeq" id="WP_133253711.1">
    <property type="nucleotide sequence ID" value="NZ_JACHVZ010000002.1"/>
</dbReference>
<evidence type="ECO:0000313" key="3">
    <source>
        <dbReference type="Proteomes" id="UP000533533"/>
    </source>
</evidence>
<gene>
    <name evidence="2" type="ORF">FHX59_000800</name>
</gene>
<organism evidence="2 3">
    <name type="scientific">Paraburkholderia silvatlantica</name>
    <dbReference type="NCBI Taxonomy" id="321895"/>
    <lineage>
        <taxon>Bacteria</taxon>
        <taxon>Pseudomonadati</taxon>
        <taxon>Pseudomonadota</taxon>
        <taxon>Betaproteobacteria</taxon>
        <taxon>Burkholderiales</taxon>
        <taxon>Burkholderiaceae</taxon>
        <taxon>Paraburkholderia</taxon>
    </lineage>
</organism>
<reference evidence="2 3" key="1">
    <citation type="submission" date="2020-08" db="EMBL/GenBank/DDBJ databases">
        <title>Genomic Encyclopedia of Type Strains, Phase IV (KMG-V): Genome sequencing to study the core and pangenomes of soil and plant-associated prokaryotes.</title>
        <authorList>
            <person name="Whitman W."/>
        </authorList>
    </citation>
    <scope>NUCLEOTIDE SEQUENCE [LARGE SCALE GENOMIC DNA]</scope>
    <source>
        <strain evidence="2 3">SRMrh-85</strain>
    </source>
</reference>
<feature type="transmembrane region" description="Helical" evidence="1">
    <location>
        <begin position="12"/>
        <end position="36"/>
    </location>
</feature>
<keyword evidence="1" id="KW-1133">Transmembrane helix</keyword>
<feature type="transmembrane region" description="Helical" evidence="1">
    <location>
        <begin position="42"/>
        <end position="63"/>
    </location>
</feature>
<sequence>MSIPDAAVQKDSWWRFSCFPGFSWVFLGFPGFSWVFLGFPGFSWVFLVDGQGLFTLITGPGYITASFSRAA</sequence>
<keyword evidence="3" id="KW-1185">Reference proteome</keyword>
<evidence type="ECO:0000256" key="1">
    <source>
        <dbReference type="SAM" id="Phobius"/>
    </source>
</evidence>
<dbReference type="Proteomes" id="UP000533533">
    <property type="component" value="Unassembled WGS sequence"/>
</dbReference>
<name>A0ABR6FG67_9BURK</name>
<evidence type="ECO:0000313" key="2">
    <source>
        <dbReference type="EMBL" id="MBB2926393.1"/>
    </source>
</evidence>
<protein>
    <submittedName>
        <fullName evidence="2">Uncharacterized protein</fullName>
    </submittedName>
</protein>
<keyword evidence="1" id="KW-0472">Membrane</keyword>
<comment type="caution">
    <text evidence="2">The sequence shown here is derived from an EMBL/GenBank/DDBJ whole genome shotgun (WGS) entry which is preliminary data.</text>
</comment>